<dbReference type="Proteomes" id="UP000799441">
    <property type="component" value="Unassembled WGS sequence"/>
</dbReference>
<dbReference type="PANTHER" id="PTHR42791">
    <property type="entry name" value="GNAT FAMILY ACETYLTRANSFERASE"/>
    <property type="match status" value="1"/>
</dbReference>
<reference evidence="2" key="1">
    <citation type="journal article" date="2020" name="Stud. Mycol.">
        <title>101 Dothideomycetes genomes: a test case for predicting lifestyles and emergence of pathogens.</title>
        <authorList>
            <person name="Haridas S."/>
            <person name="Albert R."/>
            <person name="Binder M."/>
            <person name="Bloem J."/>
            <person name="Labutti K."/>
            <person name="Salamov A."/>
            <person name="Andreopoulos B."/>
            <person name="Baker S."/>
            <person name="Barry K."/>
            <person name="Bills G."/>
            <person name="Bluhm B."/>
            <person name="Cannon C."/>
            <person name="Castanera R."/>
            <person name="Culley D."/>
            <person name="Daum C."/>
            <person name="Ezra D."/>
            <person name="Gonzalez J."/>
            <person name="Henrissat B."/>
            <person name="Kuo A."/>
            <person name="Liang C."/>
            <person name="Lipzen A."/>
            <person name="Lutzoni F."/>
            <person name="Magnuson J."/>
            <person name="Mondo S."/>
            <person name="Nolan M."/>
            <person name="Ohm R."/>
            <person name="Pangilinan J."/>
            <person name="Park H.-J."/>
            <person name="Ramirez L."/>
            <person name="Alfaro M."/>
            <person name="Sun H."/>
            <person name="Tritt A."/>
            <person name="Yoshinaga Y."/>
            <person name="Zwiers L.-H."/>
            <person name="Turgeon B."/>
            <person name="Goodwin S."/>
            <person name="Spatafora J."/>
            <person name="Crous P."/>
            <person name="Grigoriev I."/>
        </authorList>
    </citation>
    <scope>NUCLEOTIDE SEQUENCE</scope>
    <source>
        <strain evidence="2">CBS 116435</strain>
    </source>
</reference>
<dbReference type="InterPro" id="IPR016181">
    <property type="entry name" value="Acyl_CoA_acyltransferase"/>
</dbReference>
<proteinExistence type="predicted"/>
<keyword evidence="3" id="KW-1185">Reference proteome</keyword>
<sequence>MTIEIRPLQESDIPTFVHVELDAFKPHPRTPIMWPRGYTSDLYAFSEAGKRKGFLDGRQRYMKAVDTTTDVIVGVTEWTFNTENPKDYGQQELPDQNAQPPSNWPIGGNWILRQWYKGNIKKILNERVAGEPFIMLDNLTILPAHQGRGIGSLLLSWGVEQADRLGCKICLESTPIGLAIYHKFGFEEVEDINCDMRKVAGVTVPYDDESARRIFMVRPARKST</sequence>
<protein>
    <submittedName>
        <fullName evidence="2">Acyl-CoA N-acyltransferase</fullName>
    </submittedName>
</protein>
<dbReference type="SUPFAM" id="SSF55729">
    <property type="entry name" value="Acyl-CoA N-acyltransferases (Nat)"/>
    <property type="match status" value="1"/>
</dbReference>
<comment type="caution">
    <text evidence="2">The sequence shown here is derived from an EMBL/GenBank/DDBJ whole genome shotgun (WGS) entry which is preliminary data.</text>
</comment>
<dbReference type="CDD" id="cd04301">
    <property type="entry name" value="NAT_SF"/>
    <property type="match status" value="1"/>
</dbReference>
<evidence type="ECO:0000313" key="3">
    <source>
        <dbReference type="Proteomes" id="UP000799441"/>
    </source>
</evidence>
<dbReference type="InterPro" id="IPR052523">
    <property type="entry name" value="Trichothecene_AcTrans"/>
</dbReference>
<organism evidence="2 3">
    <name type="scientific">Polychaeton citri CBS 116435</name>
    <dbReference type="NCBI Taxonomy" id="1314669"/>
    <lineage>
        <taxon>Eukaryota</taxon>
        <taxon>Fungi</taxon>
        <taxon>Dikarya</taxon>
        <taxon>Ascomycota</taxon>
        <taxon>Pezizomycotina</taxon>
        <taxon>Dothideomycetes</taxon>
        <taxon>Dothideomycetidae</taxon>
        <taxon>Capnodiales</taxon>
        <taxon>Capnodiaceae</taxon>
        <taxon>Polychaeton</taxon>
    </lineage>
</organism>
<accession>A0A9P4PXL0</accession>
<dbReference type="Gene3D" id="3.40.630.30">
    <property type="match status" value="1"/>
</dbReference>
<dbReference type="EMBL" id="MU003927">
    <property type="protein sequence ID" value="KAF2715914.1"/>
    <property type="molecule type" value="Genomic_DNA"/>
</dbReference>
<dbReference type="PROSITE" id="PS51186">
    <property type="entry name" value="GNAT"/>
    <property type="match status" value="1"/>
</dbReference>
<dbReference type="GO" id="GO:0016747">
    <property type="term" value="F:acyltransferase activity, transferring groups other than amino-acyl groups"/>
    <property type="evidence" value="ECO:0007669"/>
    <property type="project" value="InterPro"/>
</dbReference>
<dbReference type="PANTHER" id="PTHR42791:SF1">
    <property type="entry name" value="N-ACETYLTRANSFERASE DOMAIN-CONTAINING PROTEIN"/>
    <property type="match status" value="1"/>
</dbReference>
<dbReference type="OrthoDB" id="2115692at2759"/>
<name>A0A9P4PXL0_9PEZI</name>
<evidence type="ECO:0000313" key="2">
    <source>
        <dbReference type="EMBL" id="KAF2715914.1"/>
    </source>
</evidence>
<evidence type="ECO:0000259" key="1">
    <source>
        <dbReference type="PROSITE" id="PS51186"/>
    </source>
</evidence>
<feature type="domain" description="N-acetyltransferase" evidence="1">
    <location>
        <begin position="3"/>
        <end position="221"/>
    </location>
</feature>
<dbReference type="InterPro" id="IPR000182">
    <property type="entry name" value="GNAT_dom"/>
</dbReference>
<gene>
    <name evidence="2" type="ORF">K431DRAFT_342276</name>
</gene>
<dbReference type="AlphaFoldDB" id="A0A9P4PXL0"/>
<dbReference type="Pfam" id="PF13508">
    <property type="entry name" value="Acetyltransf_7"/>
    <property type="match status" value="1"/>
</dbReference>